<name>A0A6B0T0X3_9EURY</name>
<keyword evidence="1" id="KW-0175">Coiled coil</keyword>
<evidence type="ECO:0000313" key="3">
    <source>
        <dbReference type="Proteomes" id="UP000466535"/>
    </source>
</evidence>
<evidence type="ECO:0000313" key="2">
    <source>
        <dbReference type="EMBL" id="MXR51838.1"/>
    </source>
</evidence>
<dbReference type="AlphaFoldDB" id="A0A6B0T0X3"/>
<dbReference type="EMBL" id="WUUT01000003">
    <property type="protein sequence ID" value="MXR51838.1"/>
    <property type="molecule type" value="Genomic_DNA"/>
</dbReference>
<evidence type="ECO:0000256" key="1">
    <source>
        <dbReference type="SAM" id="Coils"/>
    </source>
</evidence>
<organism evidence="2 3">
    <name type="scientific">Halovenus carboxidivorans</name>
    <dbReference type="NCBI Taxonomy" id="2692199"/>
    <lineage>
        <taxon>Archaea</taxon>
        <taxon>Methanobacteriati</taxon>
        <taxon>Methanobacteriota</taxon>
        <taxon>Stenosarchaea group</taxon>
        <taxon>Halobacteria</taxon>
        <taxon>Halobacteriales</taxon>
        <taxon>Haloarculaceae</taxon>
        <taxon>Halovenus</taxon>
    </lineage>
</organism>
<dbReference type="RefSeq" id="WP_159763965.1">
    <property type="nucleotide sequence ID" value="NZ_WUUT01000003.1"/>
</dbReference>
<dbReference type="OrthoDB" id="178099at2157"/>
<comment type="caution">
    <text evidence="2">The sequence shown here is derived from an EMBL/GenBank/DDBJ whole genome shotgun (WGS) entry which is preliminary data.</text>
</comment>
<proteinExistence type="predicted"/>
<keyword evidence="3" id="KW-1185">Reference proteome</keyword>
<feature type="coiled-coil region" evidence="1">
    <location>
        <begin position="123"/>
        <end position="182"/>
    </location>
</feature>
<accession>A0A6B0T0X3</accession>
<gene>
    <name evidence="2" type="ORF">GRX03_09495</name>
</gene>
<reference evidence="2 3" key="1">
    <citation type="submission" date="2019-12" db="EMBL/GenBank/DDBJ databases">
        <title>Isolation and characterization of three novel carbon monoxide-oxidizing members of Halobacteria from salione crusts and soils.</title>
        <authorList>
            <person name="Myers M.R."/>
            <person name="King G.M."/>
        </authorList>
    </citation>
    <scope>NUCLEOTIDE SEQUENCE [LARGE SCALE GENOMIC DNA]</scope>
    <source>
        <strain evidence="2 3">WSH3</strain>
    </source>
</reference>
<sequence length="182" mass="20194">MIDYTSPIQTTFELQRRSLEQSQQALEQSVDIGQQISESLLAGLDSQEQFQRRLVELNRDTVASALDAIESLPGADVAVDDLRENIDDGYERLLDGHEEAFDNISAELEDGTDSYDDLTAELLETVEEQLDLLVEAHEELEAQSVEAVDELAGQVEELQDQAEDVQAQIEQVSEDAARAVEA</sequence>
<dbReference type="Proteomes" id="UP000466535">
    <property type="component" value="Unassembled WGS sequence"/>
</dbReference>
<protein>
    <submittedName>
        <fullName evidence="2">Uncharacterized protein</fullName>
    </submittedName>
</protein>